<dbReference type="PANTHER" id="PTHR10156">
    <property type="entry name" value="2',3'-CYCLIC-NUCLEOTIDE 3'-PHOSPHODIESTERASE"/>
    <property type="match status" value="1"/>
</dbReference>
<evidence type="ECO:0000256" key="9">
    <source>
        <dbReference type="SAM" id="MobiDB-lite"/>
    </source>
</evidence>
<feature type="compositionally biased region" description="Low complexity" evidence="9">
    <location>
        <begin position="127"/>
        <end position="140"/>
    </location>
</feature>
<evidence type="ECO:0000256" key="8">
    <source>
        <dbReference type="ARBA" id="ARBA00023289"/>
    </source>
</evidence>
<feature type="compositionally biased region" description="Basic and acidic residues" evidence="9">
    <location>
        <begin position="143"/>
        <end position="180"/>
    </location>
</feature>
<feature type="compositionally biased region" description="Polar residues" evidence="9">
    <location>
        <begin position="14"/>
        <end position="26"/>
    </location>
</feature>
<keyword evidence="12" id="KW-1185">Reference proteome</keyword>
<keyword evidence="3" id="KW-0597">Phosphoprotein</keyword>
<dbReference type="PANTHER" id="PTHR10156:SF0">
    <property type="entry name" value="2',3'-CYCLIC-NUCLEOTIDE 3'-PHOSPHODIESTERASE"/>
    <property type="match status" value="1"/>
</dbReference>
<dbReference type="Proteomes" id="UP000261520">
    <property type="component" value="Unplaced"/>
</dbReference>
<feature type="region of interest" description="Disordered" evidence="9">
    <location>
        <begin position="1"/>
        <end position="203"/>
    </location>
</feature>
<dbReference type="InterPro" id="IPR009097">
    <property type="entry name" value="Cyclic_Pdiesterase"/>
</dbReference>
<evidence type="ECO:0000259" key="10">
    <source>
        <dbReference type="Pfam" id="PF05881"/>
    </source>
</evidence>
<dbReference type="GO" id="GO:0003723">
    <property type="term" value="F:RNA binding"/>
    <property type="evidence" value="ECO:0007669"/>
    <property type="project" value="UniProtKB-KW"/>
</dbReference>
<evidence type="ECO:0000313" key="12">
    <source>
        <dbReference type="Proteomes" id="UP000261520"/>
    </source>
</evidence>
<evidence type="ECO:0000256" key="5">
    <source>
        <dbReference type="ARBA" id="ARBA00022884"/>
    </source>
</evidence>
<dbReference type="GO" id="GO:0009214">
    <property type="term" value="P:cyclic nucleotide catabolic process"/>
    <property type="evidence" value="ECO:0007669"/>
    <property type="project" value="InterPro"/>
</dbReference>
<feature type="compositionally biased region" description="Basic and acidic residues" evidence="9">
    <location>
        <begin position="48"/>
        <end position="112"/>
    </location>
</feature>
<dbReference type="GO" id="GO:0004113">
    <property type="term" value="F:2',3'-cyclic-nucleotide 3'-phosphodiesterase activity"/>
    <property type="evidence" value="ECO:0007669"/>
    <property type="project" value="InterPro"/>
</dbReference>
<dbReference type="InterPro" id="IPR047325">
    <property type="entry name" value="CNPase_cat"/>
</dbReference>
<accession>A0A3B4A5F2</accession>
<dbReference type="InterPro" id="IPR008431">
    <property type="entry name" value="CNPase"/>
</dbReference>
<dbReference type="GO" id="GO:0016020">
    <property type="term" value="C:membrane"/>
    <property type="evidence" value="ECO:0007669"/>
    <property type="project" value="UniProtKB-SubCell"/>
</dbReference>
<organism evidence="11 12">
    <name type="scientific">Periophthalmus magnuspinnatus</name>
    <dbReference type="NCBI Taxonomy" id="409849"/>
    <lineage>
        <taxon>Eukaryota</taxon>
        <taxon>Metazoa</taxon>
        <taxon>Chordata</taxon>
        <taxon>Craniata</taxon>
        <taxon>Vertebrata</taxon>
        <taxon>Euteleostomi</taxon>
        <taxon>Actinopterygii</taxon>
        <taxon>Neopterygii</taxon>
        <taxon>Teleostei</taxon>
        <taxon>Neoteleostei</taxon>
        <taxon>Acanthomorphata</taxon>
        <taxon>Gobiaria</taxon>
        <taxon>Gobiiformes</taxon>
        <taxon>Gobioidei</taxon>
        <taxon>Gobiidae</taxon>
        <taxon>Oxudercinae</taxon>
        <taxon>Periophthalmus</taxon>
    </lineage>
</organism>
<keyword evidence="8" id="KW-0636">Prenylation</keyword>
<keyword evidence="2" id="KW-0488">Methylation</keyword>
<dbReference type="Gene3D" id="3.90.1740.10">
    <property type="entry name" value="2',3'-cyclic nucleotide 3'-phosphodiesterase superfamily"/>
    <property type="match status" value="1"/>
</dbReference>
<dbReference type="AlphaFoldDB" id="A0A3B4A5F2"/>
<reference evidence="11" key="1">
    <citation type="submission" date="2025-08" db="UniProtKB">
        <authorList>
            <consortium name="Ensembl"/>
        </authorList>
    </citation>
    <scope>IDENTIFICATION</scope>
</reference>
<keyword evidence="4" id="KW-0378">Hydrolase</keyword>
<feature type="compositionally biased region" description="Basic and acidic residues" evidence="9">
    <location>
        <begin position="187"/>
        <end position="201"/>
    </location>
</feature>
<feature type="domain" description="Cyclic nucleotide phosphodiesterase catalytic" evidence="10">
    <location>
        <begin position="216"/>
        <end position="426"/>
    </location>
</feature>
<evidence type="ECO:0000256" key="2">
    <source>
        <dbReference type="ARBA" id="ARBA00022481"/>
    </source>
</evidence>
<comment type="subcellular location">
    <subcellularLocation>
        <location evidence="1">Membrane</location>
        <topology evidence="1">Lipid-anchor</topology>
    </subcellularLocation>
</comment>
<evidence type="ECO:0000256" key="6">
    <source>
        <dbReference type="ARBA" id="ARBA00023136"/>
    </source>
</evidence>
<keyword evidence="6" id="KW-0472">Membrane</keyword>
<sequence length="431" mass="46890">MDTEQSGEVVEVSASPQQESEIQNEVMSKMESADETETPVAPVTTNGDGEHVNGRSEVEVENGVGKEEAEKVEDNAKMEDGVPQEDPKEEPGSAVSDKEKIVADVGDDRNQPEQEETQVKAEAPVNEAIPEPAISPEPVETQPPKEEEKVIENVEVQKEKVEAEEKKGEAETKKEEDKMAEVAMAAGDKEAKEEVKEKSDTVEAEVAPTAAAVEEEKTATKFLKTLEVLESFKKHISDFSGKEEAKEVDLEQYFKAKGTLHCTTKFTDYGKAEGAKEYTDKQVSDLYGSVSDLSLSALFITPRTVGARVSLSEDQLQLWPADAEKEAESEVPGAGALPLGSRAHVTLGCADGVQPVQTGFDLLQIIMLQKDGQQGEQVDIDPGTLTYYGEGRWYLALKEPISATACFSSIYKPPAPGLVKKEKKKPKCTIL</sequence>
<dbReference type="GO" id="GO:0005737">
    <property type="term" value="C:cytoplasm"/>
    <property type="evidence" value="ECO:0007669"/>
    <property type="project" value="TreeGrafter"/>
</dbReference>
<dbReference type="STRING" id="409849.ENSPMGP00000011721"/>
<dbReference type="Pfam" id="PF05881">
    <property type="entry name" value="CNPase"/>
    <property type="match status" value="1"/>
</dbReference>
<evidence type="ECO:0000256" key="3">
    <source>
        <dbReference type="ARBA" id="ARBA00022553"/>
    </source>
</evidence>
<name>A0A3B4A5F2_9GOBI</name>
<reference evidence="11" key="2">
    <citation type="submission" date="2025-09" db="UniProtKB">
        <authorList>
            <consortium name="Ensembl"/>
        </authorList>
    </citation>
    <scope>IDENTIFICATION</scope>
</reference>
<evidence type="ECO:0000256" key="4">
    <source>
        <dbReference type="ARBA" id="ARBA00022801"/>
    </source>
</evidence>
<protein>
    <recommendedName>
        <fullName evidence="10">Cyclic nucleotide phosphodiesterase catalytic domain-containing protein</fullName>
    </recommendedName>
</protein>
<evidence type="ECO:0000256" key="1">
    <source>
        <dbReference type="ARBA" id="ARBA00004635"/>
    </source>
</evidence>
<proteinExistence type="predicted"/>
<evidence type="ECO:0000313" key="11">
    <source>
        <dbReference type="Ensembl" id="ENSPMGP00000011721.1"/>
    </source>
</evidence>
<dbReference type="SUPFAM" id="SSF55144">
    <property type="entry name" value="LigT-like"/>
    <property type="match status" value="1"/>
</dbReference>
<dbReference type="Ensembl" id="ENSPMGT00000012504.1">
    <property type="protein sequence ID" value="ENSPMGP00000011721.1"/>
    <property type="gene ID" value="ENSPMGG00000009693.1"/>
</dbReference>
<evidence type="ECO:0000256" key="7">
    <source>
        <dbReference type="ARBA" id="ARBA00023288"/>
    </source>
</evidence>
<keyword evidence="5" id="KW-0694">RNA-binding</keyword>
<keyword evidence="7" id="KW-0449">Lipoprotein</keyword>